<dbReference type="Proteomes" id="UP001295462">
    <property type="component" value="Unassembled WGS sequence"/>
</dbReference>
<name>A0AAU9QQA6_9VIBR</name>
<organism evidence="1 2">
    <name type="scientific">Vibrio jasicida</name>
    <dbReference type="NCBI Taxonomy" id="766224"/>
    <lineage>
        <taxon>Bacteria</taxon>
        <taxon>Pseudomonadati</taxon>
        <taxon>Pseudomonadota</taxon>
        <taxon>Gammaproteobacteria</taxon>
        <taxon>Vibrionales</taxon>
        <taxon>Vibrionaceae</taxon>
        <taxon>Vibrio</taxon>
    </lineage>
</organism>
<evidence type="ECO:0000313" key="1">
    <source>
        <dbReference type="EMBL" id="CAH1597623.1"/>
    </source>
</evidence>
<proteinExistence type="predicted"/>
<comment type="caution">
    <text evidence="1">The sequence shown here is derived from an EMBL/GenBank/DDBJ whole genome shotgun (WGS) entry which is preliminary data.</text>
</comment>
<reference evidence="1" key="1">
    <citation type="submission" date="2022-01" db="EMBL/GenBank/DDBJ databases">
        <authorList>
            <person name="Lagorce A."/>
        </authorList>
    </citation>
    <scope>NUCLEOTIDE SEQUENCE</scope>
    <source>
        <strain evidence="1">Th15_F1_A12</strain>
    </source>
</reference>
<gene>
    <name evidence="1" type="ORF">THF1A12_320129</name>
</gene>
<dbReference type="EMBL" id="CAKMUD010000086">
    <property type="protein sequence ID" value="CAH1597623.1"/>
    <property type="molecule type" value="Genomic_DNA"/>
</dbReference>
<protein>
    <recommendedName>
        <fullName evidence="3">Transposase</fullName>
    </recommendedName>
</protein>
<sequence length="57" mass="6605">MKPHNTTYNTNKRLSFVLRGFDLSYTTDYHNLVGLAEWLNQTIINRFQSRVGSVSIS</sequence>
<evidence type="ECO:0008006" key="3">
    <source>
        <dbReference type="Google" id="ProtNLM"/>
    </source>
</evidence>
<evidence type="ECO:0000313" key="2">
    <source>
        <dbReference type="Proteomes" id="UP001295462"/>
    </source>
</evidence>
<dbReference type="AlphaFoldDB" id="A0AAU9QQA6"/>
<accession>A0AAU9QQA6</accession>